<feature type="compositionally biased region" description="Low complexity" evidence="4">
    <location>
        <begin position="33"/>
        <end position="47"/>
    </location>
</feature>
<dbReference type="InterPro" id="IPR036388">
    <property type="entry name" value="WH-like_DNA-bd_sf"/>
</dbReference>
<dbReference type="InterPro" id="IPR014710">
    <property type="entry name" value="RmlC-like_jellyroll"/>
</dbReference>
<evidence type="ECO:0000256" key="2">
    <source>
        <dbReference type="ARBA" id="ARBA00023125"/>
    </source>
</evidence>
<dbReference type="CDD" id="cd00038">
    <property type="entry name" value="CAP_ED"/>
    <property type="match status" value="1"/>
</dbReference>
<keyword evidence="2" id="KW-0238">DNA-binding</keyword>
<protein>
    <submittedName>
        <fullName evidence="7">Crp/Fnr family transcriptional regulator</fullName>
    </submittedName>
</protein>
<evidence type="ECO:0000313" key="8">
    <source>
        <dbReference type="Proteomes" id="UP000245474"/>
    </source>
</evidence>
<gene>
    <name evidence="7" type="ORF">DEM34_03820</name>
</gene>
<evidence type="ECO:0000313" key="7">
    <source>
        <dbReference type="EMBL" id="PWG64932.1"/>
    </source>
</evidence>
<evidence type="ECO:0000259" key="5">
    <source>
        <dbReference type="PROSITE" id="PS50042"/>
    </source>
</evidence>
<dbReference type="Gene3D" id="2.60.120.10">
    <property type="entry name" value="Jelly Rolls"/>
    <property type="match status" value="1"/>
</dbReference>
<evidence type="ECO:0000256" key="3">
    <source>
        <dbReference type="ARBA" id="ARBA00023163"/>
    </source>
</evidence>
<proteinExistence type="predicted"/>
<organism evidence="7 8">
    <name type="scientific">Sediminicurvatus halobius</name>
    <dbReference type="NCBI Taxonomy" id="2182432"/>
    <lineage>
        <taxon>Bacteria</taxon>
        <taxon>Pseudomonadati</taxon>
        <taxon>Pseudomonadota</taxon>
        <taxon>Gammaproteobacteria</taxon>
        <taxon>Chromatiales</taxon>
        <taxon>Ectothiorhodospiraceae</taxon>
        <taxon>Sediminicurvatus</taxon>
    </lineage>
</organism>
<name>A0A2U2N761_9GAMM</name>
<sequence>MTGPDAARHRGGGSASRTPWRPPRPGVRFARSPRPAGRGYAGYGQAQNPGRAGTPQRVPVEPAVPVPLGGILDVSGRALCRKLGAFVALTPAELSALAALQRRVRTVAPGALLVRRSQAVDRLFVLCRGWSCSSKLLPDGRRQIVNVQIPGDFVGLRGVLQRMSDRRFEPLLPVEIAEVSAAELREVIRAHPRIGAAVLWAASRDEAMLAERLLSIGRRSPRERLAHFLLELEARLTLVGLTSPGGYHCPLTQQNLADVLGLSAVHVNRVLQELRKQGLLTFQRSRVVFQDREALRRLSGFEGQYLDQDGPALP</sequence>
<dbReference type="PROSITE" id="PS50042">
    <property type="entry name" value="CNMP_BINDING_3"/>
    <property type="match status" value="1"/>
</dbReference>
<dbReference type="InterPro" id="IPR018490">
    <property type="entry name" value="cNMP-bd_dom_sf"/>
</dbReference>
<keyword evidence="1" id="KW-0805">Transcription regulation</keyword>
<keyword evidence="3" id="KW-0804">Transcription</keyword>
<dbReference type="PANTHER" id="PTHR24567">
    <property type="entry name" value="CRP FAMILY TRANSCRIPTIONAL REGULATORY PROTEIN"/>
    <property type="match status" value="1"/>
</dbReference>
<evidence type="ECO:0000256" key="1">
    <source>
        <dbReference type="ARBA" id="ARBA00023015"/>
    </source>
</evidence>
<dbReference type="InterPro" id="IPR050397">
    <property type="entry name" value="Env_Response_Regulators"/>
</dbReference>
<dbReference type="InterPro" id="IPR000595">
    <property type="entry name" value="cNMP-bd_dom"/>
</dbReference>
<dbReference type="Pfam" id="PF00027">
    <property type="entry name" value="cNMP_binding"/>
    <property type="match status" value="1"/>
</dbReference>
<evidence type="ECO:0000256" key="4">
    <source>
        <dbReference type="SAM" id="MobiDB-lite"/>
    </source>
</evidence>
<dbReference type="InterPro" id="IPR012318">
    <property type="entry name" value="HTH_CRP"/>
</dbReference>
<dbReference type="GO" id="GO:0005829">
    <property type="term" value="C:cytosol"/>
    <property type="evidence" value="ECO:0007669"/>
    <property type="project" value="TreeGrafter"/>
</dbReference>
<dbReference type="Proteomes" id="UP000245474">
    <property type="component" value="Unassembled WGS sequence"/>
</dbReference>
<reference evidence="7 8" key="1">
    <citation type="submission" date="2018-05" db="EMBL/GenBank/DDBJ databases">
        <title>Spiribacter halobius sp. nov., a moderately halophilic bacterium isolated from marine solar saltern.</title>
        <authorList>
            <person name="Zheng W.-S."/>
            <person name="Lu D.-C."/>
            <person name="Du Z.-J."/>
        </authorList>
    </citation>
    <scope>NUCLEOTIDE SEQUENCE [LARGE SCALE GENOMIC DNA]</scope>
    <source>
        <strain evidence="7 8">E85</strain>
    </source>
</reference>
<dbReference type="InterPro" id="IPR036390">
    <property type="entry name" value="WH_DNA-bd_sf"/>
</dbReference>
<dbReference type="AlphaFoldDB" id="A0A2U2N761"/>
<accession>A0A2U2N761</accession>
<keyword evidence="8" id="KW-1185">Reference proteome</keyword>
<dbReference type="Pfam" id="PF13545">
    <property type="entry name" value="HTH_Crp_2"/>
    <property type="match status" value="1"/>
</dbReference>
<dbReference type="Gene3D" id="1.10.10.10">
    <property type="entry name" value="Winged helix-like DNA-binding domain superfamily/Winged helix DNA-binding domain"/>
    <property type="match status" value="1"/>
</dbReference>
<comment type="caution">
    <text evidence="7">The sequence shown here is derived from an EMBL/GenBank/DDBJ whole genome shotgun (WGS) entry which is preliminary data.</text>
</comment>
<dbReference type="SMART" id="SM00100">
    <property type="entry name" value="cNMP"/>
    <property type="match status" value="1"/>
</dbReference>
<dbReference type="PROSITE" id="PS51063">
    <property type="entry name" value="HTH_CRP_2"/>
    <property type="match status" value="1"/>
</dbReference>
<dbReference type="OrthoDB" id="9126850at2"/>
<dbReference type="GO" id="GO:0003677">
    <property type="term" value="F:DNA binding"/>
    <property type="evidence" value="ECO:0007669"/>
    <property type="project" value="UniProtKB-KW"/>
</dbReference>
<feature type="domain" description="HTH crp-type" evidence="6">
    <location>
        <begin position="219"/>
        <end position="293"/>
    </location>
</feature>
<dbReference type="SUPFAM" id="SSF46785">
    <property type="entry name" value="Winged helix' DNA-binding domain"/>
    <property type="match status" value="1"/>
</dbReference>
<dbReference type="EMBL" id="QFFI01000004">
    <property type="protein sequence ID" value="PWG64932.1"/>
    <property type="molecule type" value="Genomic_DNA"/>
</dbReference>
<dbReference type="PANTHER" id="PTHR24567:SF68">
    <property type="entry name" value="DNA-BINDING TRANSCRIPTIONAL DUAL REGULATOR CRP"/>
    <property type="match status" value="1"/>
</dbReference>
<feature type="region of interest" description="Disordered" evidence="4">
    <location>
        <begin position="1"/>
        <end position="60"/>
    </location>
</feature>
<dbReference type="GO" id="GO:0003700">
    <property type="term" value="F:DNA-binding transcription factor activity"/>
    <property type="evidence" value="ECO:0007669"/>
    <property type="project" value="TreeGrafter"/>
</dbReference>
<feature type="domain" description="Cyclic nucleotide-binding" evidence="5">
    <location>
        <begin position="85"/>
        <end position="167"/>
    </location>
</feature>
<evidence type="ECO:0000259" key="6">
    <source>
        <dbReference type="PROSITE" id="PS51063"/>
    </source>
</evidence>
<dbReference type="SUPFAM" id="SSF51206">
    <property type="entry name" value="cAMP-binding domain-like"/>
    <property type="match status" value="1"/>
</dbReference>